<sequence>MNAYDEYTAIFGFREPACQALTHPKLARQLLLQNNAPLRLISHFCRTIAANAKPLSGFEPLFDSTRPANFFNPDYKFDYYDSVMQNHLRTLRIANQEAWRQAHEYTRVDASTDGKSLAGQSRYPPKELDWEFEMELLPERAPFRRALKFNAHLSSILLGLLYVKPLAGESESCPEGWWDEVSRECFLAYFRCLLEILSYVQDMHRPLEMEGQAWQFLTTFDDLFSDLSPLISLSALLASTDRTLLLSAIKETREAFEQRVGIIDLCFRVEPFTGTGQRDEDITSISFQTLGATSEVYESYVPTSTMSMFQPLPRLLAALYGYGIEMGLHPALLGLADEGYANLVIERPLQMVAFFAESDFWELEDDFALHFVSDFSQPFDMLNLVLSPSSSFIVLTLSQLQKQVPEMYKRMSAEAVGRDYQLLQQAAAVLPPDELIVRMVHKLNLKEYLSEPSSNPSYGNVPSAESLLQVLHFIVTSRSRHDVGYFDPSIVAAIPSLPHLFPPDFNDLDESLEIEHGLLVDDVIHQLCLHPMTSSEVLSAIPPQPLRSCLYEVPPYCGLRTTTGTNSSTSIDTEKVVASRYLISDSDLKGLISRVLQRVAIQTFVRGEQKYSLRPEVLVCRFDLFYSSYRLQFANQAKEAVIQALTQAREANAHLFPADFPIPPPPPRPRRRFVNQLNAPILRLLRCPTFVRLLRQLLDTGINYGSQQSNWSETLLELVLHLIIIAFYEDFVAFAETGERPFLKAVSLVPEASESAEELKHLAELRHCERQDPSSSTNNNCLVRRLEVLLEKPYCKNQADLIRQVQVSKLEEERRVKAERGSSLLAKMARMQRKLFAASAQLGDVVGASEKMSVQSEEVSVSSQHGMVVPALAAPSTVLSRLLPCTQAVWSDSEGTVGPPYCGSADWTWIDRTLRAIATSVVAASVGNGWALPSTLSRLLANLPSYEMSEKERTSGEKKKKRKKKKKSQPAIALSTRPVAKHAGYVEKPSDIPFPLTTCSMYFAHVLFKG</sequence>
<keyword evidence="1" id="KW-0808">Transferase</keyword>
<dbReference type="PANTHER" id="PTHR21497">
    <property type="entry name" value="UBIQUITIN LIGASE E3 ALPHA-RELATED"/>
    <property type="match status" value="1"/>
</dbReference>
<gene>
    <name evidence="3" type="ORF">DILT_LOCUS4173</name>
</gene>
<dbReference type="GO" id="GO:0000151">
    <property type="term" value="C:ubiquitin ligase complex"/>
    <property type="evidence" value="ECO:0007669"/>
    <property type="project" value="TreeGrafter"/>
</dbReference>
<keyword evidence="4" id="KW-1185">Reference proteome</keyword>
<comment type="function">
    <text evidence="1">Ubiquitin ligase protein which is a component of the N-end rule pathway. Recognizes and binds to proteins bearing specific N-terminal residues that are destabilizing according to the N-end rule, leading to their ubiquitination and subsequent degradation.</text>
</comment>
<evidence type="ECO:0000313" key="3">
    <source>
        <dbReference type="EMBL" id="VDK88237.1"/>
    </source>
</evidence>
<dbReference type="GO" id="GO:0005737">
    <property type="term" value="C:cytoplasm"/>
    <property type="evidence" value="ECO:0007669"/>
    <property type="project" value="TreeGrafter"/>
</dbReference>
<dbReference type="GO" id="GO:0061630">
    <property type="term" value="F:ubiquitin protein ligase activity"/>
    <property type="evidence" value="ECO:0007669"/>
    <property type="project" value="UniProtKB-UniRule"/>
</dbReference>
<feature type="compositionally biased region" description="Basic and acidic residues" evidence="2">
    <location>
        <begin position="948"/>
        <end position="957"/>
    </location>
</feature>
<keyword evidence="1" id="KW-0479">Metal-binding</keyword>
<dbReference type="GO" id="GO:0016567">
    <property type="term" value="P:protein ubiquitination"/>
    <property type="evidence" value="ECO:0007669"/>
    <property type="project" value="UniProtKB-UniRule"/>
</dbReference>
<feature type="compositionally biased region" description="Basic residues" evidence="2">
    <location>
        <begin position="958"/>
        <end position="968"/>
    </location>
</feature>
<reference evidence="3 4" key="1">
    <citation type="submission" date="2018-11" db="EMBL/GenBank/DDBJ databases">
        <authorList>
            <consortium name="Pathogen Informatics"/>
        </authorList>
    </citation>
    <scope>NUCLEOTIDE SEQUENCE [LARGE SCALE GENOMIC DNA]</scope>
</reference>
<dbReference type="OrthoDB" id="26387at2759"/>
<protein>
    <recommendedName>
        <fullName evidence="1">E3 ubiquitin-protein ligase</fullName>
        <ecNumber evidence="1">2.3.2.27</ecNumber>
    </recommendedName>
</protein>
<dbReference type="Proteomes" id="UP000281553">
    <property type="component" value="Unassembled WGS sequence"/>
</dbReference>
<organism evidence="3 4">
    <name type="scientific">Dibothriocephalus latus</name>
    <name type="common">Fish tapeworm</name>
    <name type="synonym">Diphyllobothrium latum</name>
    <dbReference type="NCBI Taxonomy" id="60516"/>
    <lineage>
        <taxon>Eukaryota</taxon>
        <taxon>Metazoa</taxon>
        <taxon>Spiralia</taxon>
        <taxon>Lophotrochozoa</taxon>
        <taxon>Platyhelminthes</taxon>
        <taxon>Cestoda</taxon>
        <taxon>Eucestoda</taxon>
        <taxon>Diphyllobothriidea</taxon>
        <taxon>Diphyllobothriidae</taxon>
        <taxon>Dibothriocephalus</taxon>
    </lineage>
</organism>
<evidence type="ECO:0000256" key="1">
    <source>
        <dbReference type="RuleBase" id="RU366018"/>
    </source>
</evidence>
<comment type="catalytic activity">
    <reaction evidence="1">
        <text>S-ubiquitinyl-[E2 ubiquitin-conjugating enzyme]-L-cysteine + [acceptor protein]-L-lysine = [E2 ubiquitin-conjugating enzyme]-L-cysteine + N(6)-ubiquitinyl-[acceptor protein]-L-lysine.</text>
        <dbReference type="EC" id="2.3.2.27"/>
    </reaction>
</comment>
<evidence type="ECO:0000256" key="2">
    <source>
        <dbReference type="SAM" id="MobiDB-lite"/>
    </source>
</evidence>
<name>A0A3P6TS70_DIBLA</name>
<feature type="region of interest" description="Disordered" evidence="2">
    <location>
        <begin position="947"/>
        <end position="975"/>
    </location>
</feature>
<dbReference type="UniPathway" id="UPA00143"/>
<comment type="pathway">
    <text evidence="1">Protein modification; protein ubiquitination.</text>
</comment>
<keyword evidence="1" id="KW-0863">Zinc-finger</keyword>
<dbReference type="AlphaFoldDB" id="A0A3P6TS70"/>
<dbReference type="EC" id="2.3.2.27" evidence="1"/>
<dbReference type="EMBL" id="UYRU01044962">
    <property type="protein sequence ID" value="VDK88237.1"/>
    <property type="molecule type" value="Genomic_DNA"/>
</dbReference>
<dbReference type="InterPro" id="IPR039164">
    <property type="entry name" value="UBR1-like"/>
</dbReference>
<dbReference type="GO" id="GO:0008270">
    <property type="term" value="F:zinc ion binding"/>
    <property type="evidence" value="ECO:0007669"/>
    <property type="project" value="UniProtKB-UniRule"/>
</dbReference>
<evidence type="ECO:0000313" key="4">
    <source>
        <dbReference type="Proteomes" id="UP000281553"/>
    </source>
</evidence>
<dbReference type="PANTHER" id="PTHR21497:SF24">
    <property type="entry name" value="E3 UBIQUITIN-PROTEIN LIGASE UBR1"/>
    <property type="match status" value="1"/>
</dbReference>
<keyword evidence="1" id="KW-0862">Zinc</keyword>
<proteinExistence type="inferred from homology"/>
<accession>A0A3P6TS70</accession>
<dbReference type="GO" id="GO:0071596">
    <property type="term" value="P:ubiquitin-dependent protein catabolic process via the N-end rule pathway"/>
    <property type="evidence" value="ECO:0007669"/>
    <property type="project" value="UniProtKB-UniRule"/>
</dbReference>
<comment type="similarity">
    <text evidence="1">Belongs to the E3 ubiquitin-protein ligase UBR1-like family.</text>
</comment>
<keyword evidence="1" id="KW-0833">Ubl conjugation pathway</keyword>